<evidence type="ECO:0000256" key="1">
    <source>
        <dbReference type="ARBA" id="ARBA00005189"/>
    </source>
</evidence>
<keyword evidence="3 12" id="KW-0444">Lipid biosynthesis</keyword>
<comment type="similarity">
    <text evidence="12">Belongs to the phosphatidylserine decarboxylase family. PSD-B subfamily. Prokaryotic type I sub-subfamily.</text>
</comment>
<organism evidence="13 14">
    <name type="scientific">Marinomonas profundimaris</name>
    <dbReference type="NCBI Taxonomy" id="1208321"/>
    <lineage>
        <taxon>Bacteria</taxon>
        <taxon>Pseudomonadati</taxon>
        <taxon>Pseudomonadota</taxon>
        <taxon>Gammaproteobacteria</taxon>
        <taxon>Oceanospirillales</taxon>
        <taxon>Oceanospirillaceae</taxon>
        <taxon>Marinomonas</taxon>
    </lineage>
</organism>
<sequence length="286" mass="31799">MTKDQLFAFAQHITPQKTLSRTIGKIAECENTWVKNTFISQFVKKYQVDMSEAINSDPLSYRNFNEFFTRSIRPELRPISDKENSIVCPADGAISQLGDIEHGTLLQAKGHTYSLTSLLGGDASLSNQFLGGSFATVYLSPKDYHRVHMPLTGKLTKMIHIPGKLFSVNKVTAEQIPNVFARNERTVCIFETEAGPMAVILVGAMIVASIETVWAGQVTPFNKNVVTWDYNELNNIEIKKGEEMGRFKLGSTAIVLFGKGAVEWEDALEAETPTKMGMHFGNITEK</sequence>
<comment type="subunit">
    <text evidence="12">Heterodimer of a large membrane-associated beta subunit and a small pyruvoyl-containing alpha subunit.</text>
</comment>
<keyword evidence="7 12" id="KW-0865">Zymogen</keyword>
<dbReference type="OrthoDB" id="9802030at2"/>
<dbReference type="AlphaFoldDB" id="W1RWW3"/>
<dbReference type="STRING" id="1208321.D104_06110"/>
<feature type="active site" description="Charge relay system; for autoendoproteolytic cleavage activity" evidence="12">
    <location>
        <position position="148"/>
    </location>
</feature>
<keyword evidence="14" id="KW-1185">Reference proteome</keyword>
<gene>
    <name evidence="12" type="primary">psd</name>
    <name evidence="13" type="ORF">D104_06110</name>
</gene>
<dbReference type="EC" id="4.1.1.65" evidence="12"/>
<evidence type="ECO:0000256" key="3">
    <source>
        <dbReference type="ARBA" id="ARBA00022516"/>
    </source>
</evidence>
<dbReference type="NCBIfam" id="TIGR00163">
    <property type="entry name" value="PS_decarb"/>
    <property type="match status" value="1"/>
</dbReference>
<dbReference type="InterPro" id="IPR033178">
    <property type="entry name" value="PSD_type1_pro"/>
</dbReference>
<name>W1RWW3_9GAMM</name>
<keyword evidence="10 12" id="KW-1208">Phospholipid metabolism</keyword>
<reference evidence="13 14" key="1">
    <citation type="journal article" date="2014" name="Genome Announc.">
        <title>Draft Genome Sequence of Marinomonas sp. Strain D104, a Polycyclic Aromatic Hydrocarbon-Degrading Bacterium from the Deep-Sea Sediment of the Arctic Ocean.</title>
        <authorList>
            <person name="Dong C."/>
            <person name="Bai X."/>
            <person name="Lai Q."/>
            <person name="Xie Y."/>
            <person name="Chen X."/>
            <person name="Shao Z."/>
        </authorList>
    </citation>
    <scope>NUCLEOTIDE SEQUENCE [LARGE SCALE GENOMIC DNA]</scope>
    <source>
        <strain evidence="13 14">D104</strain>
    </source>
</reference>
<evidence type="ECO:0000313" key="14">
    <source>
        <dbReference type="Proteomes" id="UP000018857"/>
    </source>
</evidence>
<keyword evidence="6 12" id="KW-0472">Membrane</keyword>
<comment type="pathway">
    <text evidence="1">Lipid metabolism.</text>
</comment>
<evidence type="ECO:0000256" key="6">
    <source>
        <dbReference type="ARBA" id="ARBA00023136"/>
    </source>
</evidence>
<keyword evidence="9 12" id="KW-0456">Lyase</keyword>
<dbReference type="Pfam" id="PF02666">
    <property type="entry name" value="PS_Dcarbxylase"/>
    <property type="match status" value="1"/>
</dbReference>
<dbReference type="HAMAP" id="MF_00662">
    <property type="entry name" value="PS_decarb_PSD_B_type1"/>
    <property type="match status" value="1"/>
</dbReference>
<protein>
    <recommendedName>
        <fullName evidence="12">Phosphatidylserine decarboxylase proenzyme</fullName>
        <ecNumber evidence="12">4.1.1.65</ecNumber>
    </recommendedName>
    <component>
        <recommendedName>
            <fullName evidence="12">Phosphatidylserine decarboxylase alpha chain</fullName>
        </recommendedName>
    </component>
    <component>
        <recommendedName>
            <fullName evidence="12">Phosphatidylserine decarboxylase beta chain</fullName>
        </recommendedName>
    </component>
</protein>
<comment type="caution">
    <text evidence="13">The sequence shown here is derived from an EMBL/GenBank/DDBJ whole genome shotgun (WGS) entry which is preliminary data.</text>
</comment>
<comment type="subcellular location">
    <subcellularLocation>
        <location evidence="12">Cell membrane</location>
        <topology evidence="12">Peripheral membrane protein</topology>
    </subcellularLocation>
</comment>
<evidence type="ECO:0000256" key="8">
    <source>
        <dbReference type="ARBA" id="ARBA00023209"/>
    </source>
</evidence>
<accession>W1RWW3</accession>
<evidence type="ECO:0000256" key="10">
    <source>
        <dbReference type="ARBA" id="ARBA00023264"/>
    </source>
</evidence>
<dbReference type="PANTHER" id="PTHR10067:SF6">
    <property type="entry name" value="PHOSPHATIDYLSERINE DECARBOXYLASE PROENZYME, MITOCHONDRIAL"/>
    <property type="match status" value="1"/>
</dbReference>
<feature type="site" description="Cleavage (non-hydrolytic); by autocatalysis" evidence="12">
    <location>
        <begin position="250"/>
        <end position="251"/>
    </location>
</feature>
<evidence type="ECO:0000256" key="4">
    <source>
        <dbReference type="ARBA" id="ARBA00022793"/>
    </source>
</evidence>
<dbReference type="EMBL" id="AYOZ01000008">
    <property type="protein sequence ID" value="ETI61275.1"/>
    <property type="molecule type" value="Genomic_DNA"/>
</dbReference>
<evidence type="ECO:0000313" key="13">
    <source>
        <dbReference type="EMBL" id="ETI61275.1"/>
    </source>
</evidence>
<dbReference type="InterPro" id="IPR033177">
    <property type="entry name" value="PSD-B"/>
</dbReference>
<evidence type="ECO:0000256" key="9">
    <source>
        <dbReference type="ARBA" id="ARBA00023239"/>
    </source>
</evidence>
<dbReference type="eggNOG" id="COG0688">
    <property type="taxonomic scope" value="Bacteria"/>
</dbReference>
<keyword evidence="5 12" id="KW-0443">Lipid metabolism</keyword>
<feature type="active site" description="Charge relay system; for autoendoproteolytic cleavage activity" evidence="12">
    <location>
        <position position="91"/>
    </location>
</feature>
<keyword evidence="4 12" id="KW-0210">Decarboxylase</keyword>
<comment type="catalytic activity">
    <reaction evidence="12">
        <text>a 1,2-diacyl-sn-glycero-3-phospho-L-serine + H(+) = a 1,2-diacyl-sn-glycero-3-phosphoethanolamine + CO2</text>
        <dbReference type="Rhea" id="RHEA:20828"/>
        <dbReference type="ChEBI" id="CHEBI:15378"/>
        <dbReference type="ChEBI" id="CHEBI:16526"/>
        <dbReference type="ChEBI" id="CHEBI:57262"/>
        <dbReference type="ChEBI" id="CHEBI:64612"/>
        <dbReference type="EC" id="4.1.1.65"/>
    </reaction>
</comment>
<dbReference type="GO" id="GO:0004609">
    <property type="term" value="F:phosphatidylserine decarboxylase activity"/>
    <property type="evidence" value="ECO:0007669"/>
    <property type="project" value="UniProtKB-UniRule"/>
</dbReference>
<feature type="active site" description="Schiff-base intermediate with substrate; via pyruvic acid; for decarboxylase activity" evidence="12">
    <location>
        <position position="251"/>
    </location>
</feature>
<comment type="cofactor">
    <cofactor evidence="12">
        <name>pyruvate</name>
        <dbReference type="ChEBI" id="CHEBI:15361"/>
    </cofactor>
    <text evidence="12">Binds 1 pyruvoyl group covalently per subunit.</text>
</comment>
<evidence type="ECO:0000256" key="7">
    <source>
        <dbReference type="ARBA" id="ARBA00023145"/>
    </source>
</evidence>
<evidence type="ECO:0000256" key="12">
    <source>
        <dbReference type="HAMAP-Rule" id="MF_00662"/>
    </source>
</evidence>
<feature type="chain" id="PRO_5023266522" description="Phosphatidylserine decarboxylase beta chain" evidence="12">
    <location>
        <begin position="1"/>
        <end position="250"/>
    </location>
</feature>
<dbReference type="UniPathway" id="UPA00558">
    <property type="reaction ID" value="UER00616"/>
</dbReference>
<evidence type="ECO:0000256" key="5">
    <source>
        <dbReference type="ARBA" id="ARBA00023098"/>
    </source>
</evidence>
<keyword evidence="2 12" id="KW-1003">Cell membrane</keyword>
<evidence type="ECO:0000256" key="11">
    <source>
        <dbReference type="ARBA" id="ARBA00023317"/>
    </source>
</evidence>
<dbReference type="GO" id="GO:0005886">
    <property type="term" value="C:plasma membrane"/>
    <property type="evidence" value="ECO:0007669"/>
    <property type="project" value="UniProtKB-SubCell"/>
</dbReference>
<dbReference type="RefSeq" id="WP_024023387.1">
    <property type="nucleotide sequence ID" value="NZ_AYOZ01000008.1"/>
</dbReference>
<comment type="PTM">
    <text evidence="12">Is synthesized initially as an inactive proenzyme. Formation of the active enzyme involves a self-maturation process in which the active site pyruvoyl group is generated from an internal serine residue via an autocatalytic post-translational modification. Two non-identical subunits are generated from the proenzyme in this reaction, and the pyruvate is formed at the N-terminus of the alpha chain, which is derived from the carboxyl end of the proenzyme. The autoendoproteolytic cleavage occurs by a canonical serine protease mechanism, in which the side chain hydroxyl group of the serine supplies its oxygen atom to form the C-terminus of the beta chain, while the remainder of the serine residue undergoes an oxidative deamination to produce ammonia and the pyruvoyl prosthetic group on the alpha chain. During this reaction, the Ser that is part of the protease active site of the proenzyme becomes the pyruvoyl prosthetic group, which constitutes an essential element of the active site of the mature decarboxylase.</text>
</comment>
<feature type="active site" description="Charge relay system; for autoendoproteolytic cleavage activity" evidence="12">
    <location>
        <position position="251"/>
    </location>
</feature>
<dbReference type="PANTHER" id="PTHR10067">
    <property type="entry name" value="PHOSPHATIDYLSERINE DECARBOXYLASE"/>
    <property type="match status" value="1"/>
</dbReference>
<dbReference type="Proteomes" id="UP000018857">
    <property type="component" value="Unassembled WGS sequence"/>
</dbReference>
<comment type="pathway">
    <text evidence="12">Phospholipid metabolism; phosphatidylethanolamine biosynthesis; phosphatidylethanolamine from CDP-diacylglycerol: step 2/2.</text>
</comment>
<feature type="modified residue" description="Pyruvic acid (Ser); by autocatalysis" evidence="12">
    <location>
        <position position="251"/>
    </location>
</feature>
<dbReference type="PATRIC" id="fig|1208321.3.peg.1213"/>
<dbReference type="GO" id="GO:0006646">
    <property type="term" value="P:phosphatidylethanolamine biosynthetic process"/>
    <property type="evidence" value="ECO:0007669"/>
    <property type="project" value="UniProtKB-UniRule"/>
</dbReference>
<evidence type="ECO:0000256" key="2">
    <source>
        <dbReference type="ARBA" id="ARBA00022475"/>
    </source>
</evidence>
<feature type="chain" id="PRO_5023266521" description="Phosphatidylserine decarboxylase alpha chain" evidence="12">
    <location>
        <begin position="251"/>
        <end position="286"/>
    </location>
</feature>
<keyword evidence="11 12" id="KW-0670">Pyruvate</keyword>
<keyword evidence="8 12" id="KW-0594">Phospholipid biosynthesis</keyword>
<dbReference type="InterPro" id="IPR003817">
    <property type="entry name" value="PS_Dcarbxylase"/>
</dbReference>
<proteinExistence type="inferred from homology"/>
<comment type="function">
    <text evidence="12">Catalyzes the formation of phosphatidylethanolamine (PtdEtn) from phosphatidylserine (PtdSer).</text>
</comment>